<accession>M4REI2</accession>
<protein>
    <submittedName>
        <fullName evidence="2">Uncharacterized protein</fullName>
    </submittedName>
</protein>
<reference evidence="2 3" key="1">
    <citation type="journal article" date="2013" name="Genome Announc.">
        <title>Complete Genome Sequence of the Probiotic Bifidobacterium thermophilum Strain RBL67.</title>
        <authorList>
            <person name="Jans C."/>
            <person name="Lacroix C."/>
            <person name="Follador R."/>
            <person name="Stevens M.J."/>
        </authorList>
    </citation>
    <scope>NUCLEOTIDE SEQUENCE [LARGE SCALE GENOMIC DNA]</scope>
    <source>
        <strain evidence="2 3">RBL67</strain>
    </source>
</reference>
<gene>
    <name evidence="2" type="ORF">D805_1668</name>
</gene>
<dbReference type="PATRIC" id="fig|1254439.12.peg.1660"/>
<dbReference type="Proteomes" id="UP000011835">
    <property type="component" value="Chromosome"/>
</dbReference>
<feature type="compositionally biased region" description="Basic and acidic residues" evidence="1">
    <location>
        <begin position="30"/>
        <end position="40"/>
    </location>
</feature>
<keyword evidence="3" id="KW-1185">Reference proteome</keyword>
<evidence type="ECO:0000256" key="1">
    <source>
        <dbReference type="SAM" id="MobiDB-lite"/>
    </source>
</evidence>
<dbReference type="KEGG" id="btp:D805_1668"/>
<dbReference type="HOGENOM" id="CLU_3285676_0_0_11"/>
<proteinExistence type="predicted"/>
<evidence type="ECO:0000313" key="3">
    <source>
        <dbReference type="Proteomes" id="UP000011835"/>
    </source>
</evidence>
<name>M4REI2_9BIFI</name>
<organism evidence="2 3">
    <name type="scientific">Bifidobacterium thermophilum RBL67</name>
    <dbReference type="NCBI Taxonomy" id="1254439"/>
    <lineage>
        <taxon>Bacteria</taxon>
        <taxon>Bacillati</taxon>
        <taxon>Actinomycetota</taxon>
        <taxon>Actinomycetes</taxon>
        <taxon>Bifidobacteriales</taxon>
        <taxon>Bifidobacteriaceae</taxon>
        <taxon>Bifidobacterium</taxon>
    </lineage>
</organism>
<dbReference type="EMBL" id="CP004346">
    <property type="protein sequence ID" value="AGH41935.1"/>
    <property type="molecule type" value="Genomic_DNA"/>
</dbReference>
<sequence length="40" mass="4292">MVQVMDLTGWAQPVGTAGTLERPETQCSETPKRSETLDAG</sequence>
<feature type="region of interest" description="Disordered" evidence="1">
    <location>
        <begin position="1"/>
        <end position="40"/>
    </location>
</feature>
<evidence type="ECO:0000313" key="2">
    <source>
        <dbReference type="EMBL" id="AGH41935.1"/>
    </source>
</evidence>
<dbReference type="AlphaFoldDB" id="M4REI2"/>